<gene>
    <name evidence="3" type="ORF">PCL_07015</name>
</gene>
<feature type="transmembrane region" description="Helical" evidence="1">
    <location>
        <begin position="6"/>
        <end position="26"/>
    </location>
</feature>
<evidence type="ECO:0000259" key="2">
    <source>
        <dbReference type="SMART" id="SM00672"/>
    </source>
</evidence>
<comment type="caution">
    <text evidence="3">The sequence shown here is derived from an EMBL/GenBank/DDBJ whole genome shotgun (WGS) entry which is preliminary data.</text>
</comment>
<feature type="transmembrane region" description="Helical" evidence="1">
    <location>
        <begin position="101"/>
        <end position="121"/>
    </location>
</feature>
<keyword evidence="1" id="KW-0472">Membrane</keyword>
<dbReference type="InterPro" id="IPR006598">
    <property type="entry name" value="CAP10"/>
</dbReference>
<keyword evidence="1" id="KW-1133">Transmembrane helix</keyword>
<feature type="domain" description="Glycosyl transferase CAP10" evidence="2">
    <location>
        <begin position="521"/>
        <end position="806"/>
    </location>
</feature>
<dbReference type="SMART" id="SM00672">
    <property type="entry name" value="CAP10"/>
    <property type="match status" value="1"/>
</dbReference>
<name>A0A2U3DT51_PURLI</name>
<keyword evidence="1" id="KW-0812">Transmembrane</keyword>
<protein>
    <recommendedName>
        <fullName evidence="2">Glycosyl transferase CAP10 domain-containing protein</fullName>
    </recommendedName>
</protein>
<dbReference type="EMBL" id="LCWV01000033">
    <property type="protein sequence ID" value="PWI65414.1"/>
    <property type="molecule type" value="Genomic_DNA"/>
</dbReference>
<organism evidence="3 4">
    <name type="scientific">Purpureocillium lilacinum</name>
    <name type="common">Paecilomyces lilacinus</name>
    <dbReference type="NCBI Taxonomy" id="33203"/>
    <lineage>
        <taxon>Eukaryota</taxon>
        <taxon>Fungi</taxon>
        <taxon>Dikarya</taxon>
        <taxon>Ascomycota</taxon>
        <taxon>Pezizomycotina</taxon>
        <taxon>Sordariomycetes</taxon>
        <taxon>Hypocreomycetidae</taxon>
        <taxon>Hypocreales</taxon>
        <taxon>Ophiocordycipitaceae</taxon>
        <taxon>Purpureocillium</taxon>
    </lineage>
</organism>
<dbReference type="InterPro" id="IPR051091">
    <property type="entry name" value="O-Glucosyltr/Glycosyltrsf_90"/>
</dbReference>
<proteinExistence type="predicted"/>
<evidence type="ECO:0000313" key="3">
    <source>
        <dbReference type="EMBL" id="PWI65414.1"/>
    </source>
</evidence>
<dbReference type="Proteomes" id="UP000245956">
    <property type="component" value="Unassembled WGS sequence"/>
</dbReference>
<reference evidence="3 4" key="1">
    <citation type="journal article" date="2016" name="Front. Microbiol.">
        <title>Genome and transcriptome sequences reveal the specific parasitism of the nematophagous Purpureocillium lilacinum 36-1.</title>
        <authorList>
            <person name="Xie J."/>
            <person name="Li S."/>
            <person name="Mo C."/>
            <person name="Xiao X."/>
            <person name="Peng D."/>
            <person name="Wang G."/>
            <person name="Xiao Y."/>
        </authorList>
    </citation>
    <scope>NUCLEOTIDE SEQUENCE [LARGE SCALE GENOMIC DNA]</scope>
    <source>
        <strain evidence="3 4">36-1</strain>
    </source>
</reference>
<feature type="transmembrane region" description="Helical" evidence="1">
    <location>
        <begin position="262"/>
        <end position="281"/>
    </location>
</feature>
<evidence type="ECO:0000313" key="4">
    <source>
        <dbReference type="Proteomes" id="UP000245956"/>
    </source>
</evidence>
<accession>A0A2U3DT51</accession>
<dbReference type="PANTHER" id="PTHR12203">
    <property type="entry name" value="KDEL LYS-ASP-GLU-LEU CONTAINING - RELATED"/>
    <property type="match status" value="1"/>
</dbReference>
<feature type="transmembrane region" description="Helical" evidence="1">
    <location>
        <begin position="182"/>
        <end position="204"/>
    </location>
</feature>
<feature type="transmembrane region" description="Helical" evidence="1">
    <location>
        <begin position="47"/>
        <end position="66"/>
    </location>
</feature>
<dbReference type="PANTHER" id="PTHR12203:SF61">
    <property type="entry name" value="CAPSULE PROTEIN"/>
    <property type="match status" value="1"/>
</dbReference>
<dbReference type="AlphaFoldDB" id="A0A2U3DT51"/>
<evidence type="ECO:0000256" key="1">
    <source>
        <dbReference type="SAM" id="Phobius"/>
    </source>
</evidence>
<feature type="transmembrane region" description="Helical" evidence="1">
    <location>
        <begin position="127"/>
        <end position="147"/>
    </location>
</feature>
<sequence length="813" mass="91392">MSTPNIEVLSEIVCWTILAALVQIAGCRGSNGVRSAKHRRVLSRAVVSTRSWLFALGITVACWYRAEERTVFLYPILTPLLISGIRPTVSNTINSRIRWALFTTRWNSVLIATFSCFALVASSQPDYPELALCSVVIALLCVANFALARLWSPPQANADLEISGDKQLERDGSVGIKLNDEFLLSLALTTLPLLVVTAGVRSMIFHKPKGSLIREVAIGAVKALSWHSTLRAAQSSSWCVVATIGSFAITSTRNTLAAGQLWYLYAAWHIVAALLSLCQTIRLSVGSTKLRSNLWWLAVVPFVSLLANMHGIDKLLQLRESHPIEVLARAAELRFEAMVARQSRTYVAAETEYRRRYGIEPPPGFEAWYNFTIAHKSPIIDEFDTINEAVSPFLKMTGLQVRKVMAGTNDISHVDLWRCELNGQIKELTCTHPFRTDTYIKGAFERWTKQLTVELPDMVFLANYLDEPRVMLSEGSASEDKVLVSDISRRPIWDKLTATCPQAPKVNIHSGLATLDGSTYGLPFVTDTYADKDLCRHPEYRDMHGLVISPSSLILIEGVVPVLTPGTVSTMGDVLYPSPSSMGEGFVYEDSDDMEWDKKKSNLYWAGSTTGAYAGDGGWKRYHRQRFVALARGLDRGKKYWYLRLRDGVFRRVSSTVFREDLFDVAFTSAIQCDEGICETQRRYFDMQGRADQNKPFGSKLVFDLDGNGISGRFNKLLASRSAVLKQTLLREWHDERLIPWVHYLPVSQDLGELPEMVVWLIEAEDGKRRAKNVADQGREWAARAMREEDRAIYVFRLLLELARIQDPDRKAM</sequence>
<dbReference type="Pfam" id="PF05686">
    <property type="entry name" value="Glyco_transf_90"/>
    <property type="match status" value="1"/>
</dbReference>
<feature type="transmembrane region" description="Helical" evidence="1">
    <location>
        <begin position="72"/>
        <end position="89"/>
    </location>
</feature>